<feature type="compositionally biased region" description="Polar residues" evidence="1">
    <location>
        <begin position="184"/>
        <end position="207"/>
    </location>
</feature>
<keyword evidence="3" id="KW-1185">Reference proteome</keyword>
<evidence type="ECO:0000313" key="2">
    <source>
        <dbReference type="EMBL" id="GAX04558.1"/>
    </source>
</evidence>
<feature type="region of interest" description="Disordered" evidence="1">
    <location>
        <begin position="15"/>
        <end position="63"/>
    </location>
</feature>
<evidence type="ECO:0000313" key="3">
    <source>
        <dbReference type="Proteomes" id="UP000198430"/>
    </source>
</evidence>
<organism evidence="2 3">
    <name type="scientific">Secundilactobacillus pentosiphilus</name>
    <dbReference type="NCBI Taxonomy" id="1714682"/>
    <lineage>
        <taxon>Bacteria</taxon>
        <taxon>Bacillati</taxon>
        <taxon>Bacillota</taxon>
        <taxon>Bacilli</taxon>
        <taxon>Lactobacillales</taxon>
        <taxon>Lactobacillaceae</taxon>
        <taxon>Secundilactobacillus</taxon>
    </lineage>
</organism>
<sequence length="223" mass="24567">MKLLKLYSLNLQRFADDGGDLGESTSDTTAETTSETTNTDGTKPADDSTDTKPADPNAIVFKDQSELDSWYDKKFAKSSSKLKETWTQEQNQQKAYEDMSPAEKREFDDNKREKELADREQKLVIGENRANISEKLANDGLPVSLVKAFEPALSKTDALDDVYKAITESYRSAVQTGVDKKLASSANVPGTAGSQVKSSVGQQLANERNNESKPSDNNLWATK</sequence>
<proteinExistence type="predicted"/>
<name>A0A1Z5ISH1_9LACO</name>
<feature type="compositionally biased region" description="Low complexity" evidence="1">
    <location>
        <begin position="22"/>
        <end position="42"/>
    </location>
</feature>
<dbReference type="RefSeq" id="WP_179211698.1">
    <property type="nucleotide sequence ID" value="NZ_BCMH01000023.1"/>
</dbReference>
<feature type="compositionally biased region" description="Basic and acidic residues" evidence="1">
    <location>
        <begin position="95"/>
        <end position="119"/>
    </location>
</feature>
<dbReference type="AlphaFoldDB" id="A0A1Z5ISH1"/>
<feature type="region of interest" description="Disordered" evidence="1">
    <location>
        <begin position="79"/>
        <end position="119"/>
    </location>
</feature>
<protein>
    <submittedName>
        <fullName evidence="2">Scaffold protein</fullName>
    </submittedName>
</protein>
<reference evidence="2 3" key="1">
    <citation type="submission" date="2015-11" db="EMBL/GenBank/DDBJ databases">
        <title>Draft genome sequences of new species of the genus Lactobacillus isolated from orchardgrass silage.</title>
        <authorList>
            <person name="Tohno M."/>
            <person name="Tanizawa Y."/>
            <person name="Arita M."/>
        </authorList>
    </citation>
    <scope>NUCLEOTIDE SEQUENCE [LARGE SCALE GENOMIC DNA]</scope>
    <source>
        <strain evidence="2 3">IWT140</strain>
    </source>
</reference>
<gene>
    <name evidence="2" type="ORF">IWT140_02200</name>
</gene>
<dbReference type="Pfam" id="PF14265">
    <property type="entry name" value="DUF4355"/>
    <property type="match status" value="1"/>
</dbReference>
<comment type="caution">
    <text evidence="2">The sequence shown here is derived from an EMBL/GenBank/DDBJ whole genome shotgun (WGS) entry which is preliminary data.</text>
</comment>
<feature type="compositionally biased region" description="Basic and acidic residues" evidence="1">
    <location>
        <begin position="43"/>
        <end position="53"/>
    </location>
</feature>
<feature type="region of interest" description="Disordered" evidence="1">
    <location>
        <begin position="176"/>
        <end position="223"/>
    </location>
</feature>
<accession>A0A1Z5ISH1</accession>
<evidence type="ECO:0000256" key="1">
    <source>
        <dbReference type="SAM" id="MobiDB-lite"/>
    </source>
</evidence>
<dbReference type="EMBL" id="BCMH01000023">
    <property type="protein sequence ID" value="GAX04558.1"/>
    <property type="molecule type" value="Genomic_DNA"/>
</dbReference>
<dbReference type="Proteomes" id="UP000198430">
    <property type="component" value="Unassembled WGS sequence"/>
</dbReference>
<dbReference type="InterPro" id="IPR025580">
    <property type="entry name" value="Gp46"/>
</dbReference>